<evidence type="ECO:0000313" key="2">
    <source>
        <dbReference type="EMBL" id="KAK6767265.1"/>
    </source>
</evidence>
<reference evidence="1 3" key="1">
    <citation type="submission" date="2023-08" db="EMBL/GenBank/DDBJ databases">
        <title>A Necator americanus chromosomal reference genome.</title>
        <authorList>
            <person name="Ilik V."/>
            <person name="Petrzelkova K.J."/>
            <person name="Pardy F."/>
            <person name="Fuh T."/>
            <person name="Niatou-Singa F.S."/>
            <person name="Gouil Q."/>
            <person name="Baker L."/>
            <person name="Ritchie M.E."/>
            <person name="Jex A.R."/>
            <person name="Gazzola D."/>
            <person name="Li H."/>
            <person name="Toshio Fujiwara R."/>
            <person name="Zhan B."/>
            <person name="Aroian R.V."/>
            <person name="Pafco B."/>
            <person name="Schwarz E.M."/>
        </authorList>
    </citation>
    <scope>NUCLEOTIDE SEQUENCE [LARGE SCALE GENOMIC DNA]</scope>
    <source>
        <strain evidence="1 3">Aroian</strain>
        <tissue evidence="1">Whole animal</tissue>
    </source>
</reference>
<dbReference type="InterPro" id="IPR012337">
    <property type="entry name" value="RNaseH-like_sf"/>
</dbReference>
<proteinExistence type="predicted"/>
<keyword evidence="3" id="KW-1185">Reference proteome</keyword>
<dbReference type="EMBL" id="JAVFWL010000006">
    <property type="protein sequence ID" value="KAK6767097.1"/>
    <property type="molecule type" value="Genomic_DNA"/>
</dbReference>
<dbReference type="Gene3D" id="3.30.420.10">
    <property type="entry name" value="Ribonuclease H-like superfamily/Ribonuclease H"/>
    <property type="match status" value="1"/>
</dbReference>
<evidence type="ECO:0000313" key="1">
    <source>
        <dbReference type="EMBL" id="KAK6767097.1"/>
    </source>
</evidence>
<dbReference type="Proteomes" id="UP001303046">
    <property type="component" value="Unassembled WGS sequence"/>
</dbReference>
<protein>
    <recommendedName>
        <fullName evidence="4">Integrase catalytic domain-containing protein</fullName>
    </recommendedName>
</protein>
<evidence type="ECO:0000313" key="3">
    <source>
        <dbReference type="Proteomes" id="UP001303046"/>
    </source>
</evidence>
<dbReference type="InterPro" id="IPR036397">
    <property type="entry name" value="RNaseH_sf"/>
</dbReference>
<dbReference type="SUPFAM" id="SSF53098">
    <property type="entry name" value="Ribonuclease H-like"/>
    <property type="match status" value="1"/>
</dbReference>
<accession>A0ABR1EWR8</accession>
<gene>
    <name evidence="1" type="primary">Necator_chrX.g26564</name>
    <name evidence="2" type="synonym">Necator_2022.05.29.01.07.g51</name>
    <name evidence="1" type="ORF">RB195_026397</name>
    <name evidence="2" type="ORF">RB195_026499</name>
</gene>
<evidence type="ECO:0008006" key="4">
    <source>
        <dbReference type="Google" id="ProtNLM"/>
    </source>
</evidence>
<sequence length="334" mass="38498">MKMLARSFVYWPAMHSEIEKLVRTSIRSKPNYSHGRNHIRRGLKFLLISLNRWKDDIYLSWTPTPSLQYSSFKMSSISSTATIQAKKFIFATFGNAETLATDNGTQFTSSQFIHSAFPEESCTLARCRSIHRAADKQNALDTFKSRLAKLKREEPTVDALQTFLMAHRSTRCPSASDQRSPPEAFLGCRLRTELDLILPSRDLANNTRDVKKESQFNRRNGARRRSFEINDAIAKDYRGEKPIWTPSFITRGVRNTTNTFHCGSEVWARQANKLRSQTDTTPTNTFLDVFNLPYSTPRAKTMVQHRLLTGPNDRIAFDDLTSDYRWTHEELDTR</sequence>
<comment type="caution">
    <text evidence="1">The sequence shown here is derived from an EMBL/GenBank/DDBJ whole genome shotgun (WGS) entry which is preliminary data.</text>
</comment>
<organism evidence="1 3">
    <name type="scientific">Necator americanus</name>
    <name type="common">Human hookworm</name>
    <dbReference type="NCBI Taxonomy" id="51031"/>
    <lineage>
        <taxon>Eukaryota</taxon>
        <taxon>Metazoa</taxon>
        <taxon>Ecdysozoa</taxon>
        <taxon>Nematoda</taxon>
        <taxon>Chromadorea</taxon>
        <taxon>Rhabditida</taxon>
        <taxon>Rhabditina</taxon>
        <taxon>Rhabditomorpha</taxon>
        <taxon>Strongyloidea</taxon>
        <taxon>Ancylostomatidae</taxon>
        <taxon>Bunostominae</taxon>
        <taxon>Necator</taxon>
    </lineage>
</organism>
<dbReference type="EMBL" id="JAVFWL010000007">
    <property type="protein sequence ID" value="KAK6767265.1"/>
    <property type="molecule type" value="Genomic_DNA"/>
</dbReference>
<dbReference type="PANTHER" id="PTHR37984:SF5">
    <property type="entry name" value="PROTEIN NYNRIN-LIKE"/>
    <property type="match status" value="1"/>
</dbReference>
<name>A0ABR1EWR8_NECAM</name>
<dbReference type="PANTHER" id="PTHR37984">
    <property type="entry name" value="PROTEIN CBG26694"/>
    <property type="match status" value="1"/>
</dbReference>
<dbReference type="InterPro" id="IPR050951">
    <property type="entry name" value="Retrovirus_Pol_polyprotein"/>
</dbReference>